<dbReference type="InterPro" id="IPR005618">
    <property type="entry name" value="OMPW"/>
</dbReference>
<comment type="subcellular location">
    <subcellularLocation>
        <location evidence="1">Cell outer membrane</location>
    </subcellularLocation>
</comment>
<name>A0A8I1DKC6_BURCE</name>
<dbReference type="EMBL" id="JAEDXG010000013">
    <property type="protein sequence ID" value="MBH9697884.1"/>
    <property type="molecule type" value="Genomic_DNA"/>
</dbReference>
<reference evidence="3" key="1">
    <citation type="submission" date="2020-12" db="EMBL/GenBank/DDBJ databases">
        <title>Burkholderia cepacia complex in Mexico.</title>
        <authorList>
            <person name="Estrada P."/>
        </authorList>
    </citation>
    <scope>NUCLEOTIDE SEQUENCE</scope>
    <source>
        <strain evidence="3">871</strain>
    </source>
</reference>
<comment type="caution">
    <text evidence="3">The sequence shown here is derived from an EMBL/GenBank/DDBJ whole genome shotgun (WGS) entry which is preliminary data.</text>
</comment>
<accession>A0A8I1DKC6</accession>
<organism evidence="3 4">
    <name type="scientific">Burkholderia cepacia</name>
    <name type="common">Pseudomonas cepacia</name>
    <dbReference type="NCBI Taxonomy" id="292"/>
    <lineage>
        <taxon>Bacteria</taxon>
        <taxon>Pseudomonadati</taxon>
        <taxon>Pseudomonadota</taxon>
        <taxon>Betaproteobacteria</taxon>
        <taxon>Burkholderiales</taxon>
        <taxon>Burkholderiaceae</taxon>
        <taxon>Burkholderia</taxon>
        <taxon>Burkholderia cepacia complex</taxon>
    </lineage>
</organism>
<evidence type="ECO:0000256" key="1">
    <source>
        <dbReference type="ARBA" id="ARBA00004442"/>
    </source>
</evidence>
<evidence type="ECO:0000313" key="4">
    <source>
        <dbReference type="Proteomes" id="UP000645612"/>
    </source>
</evidence>
<dbReference type="PANTHER" id="PTHR36920:SF1">
    <property type="entry name" value="OUTER MEMBRANE PROTEIN W"/>
    <property type="match status" value="1"/>
</dbReference>
<feature type="chain" id="PRO_5034120632" evidence="2">
    <location>
        <begin position="21"/>
        <end position="241"/>
    </location>
</feature>
<dbReference type="PANTHER" id="PTHR36920">
    <property type="match status" value="1"/>
</dbReference>
<sequence>MKHTSAAILLSVSLVSSVYAQSAGQLMINAGWLHMAPQDSSEPLTVNALGRSNTMAGSGASISDADTVALTATYFVTDHIALETILGVPPKLRLTGTGTLAGLGELGTARAWSPAIIAQYHFGEPSARLRPYVGAGISYVWFNGIDLSNPVASGKFLYSPSVGARLEGPTSVSLSKSFAPILNAGLTYSIDSHWSIGASVAYAWLSTKATLTTRSPVGTVTSTSRLKVNPIMTFASIGYRF</sequence>
<dbReference type="Proteomes" id="UP000645612">
    <property type="component" value="Unassembled WGS sequence"/>
</dbReference>
<dbReference type="SUPFAM" id="SSF56925">
    <property type="entry name" value="OMPA-like"/>
    <property type="match status" value="1"/>
</dbReference>
<dbReference type="GO" id="GO:0055085">
    <property type="term" value="P:transmembrane transport"/>
    <property type="evidence" value="ECO:0007669"/>
    <property type="project" value="TreeGrafter"/>
</dbReference>
<dbReference type="RefSeq" id="WP_060064352.1">
    <property type="nucleotide sequence ID" value="NZ_CADDZZ010000003.1"/>
</dbReference>
<proteinExistence type="predicted"/>
<feature type="signal peptide" evidence="2">
    <location>
        <begin position="1"/>
        <end position="20"/>
    </location>
</feature>
<keyword evidence="2" id="KW-0732">Signal</keyword>
<gene>
    <name evidence="3" type="ORF">JAO13_15720</name>
</gene>
<evidence type="ECO:0000256" key="2">
    <source>
        <dbReference type="SAM" id="SignalP"/>
    </source>
</evidence>
<evidence type="ECO:0000313" key="3">
    <source>
        <dbReference type="EMBL" id="MBH9697884.1"/>
    </source>
</evidence>
<dbReference type="GO" id="GO:0009279">
    <property type="term" value="C:cell outer membrane"/>
    <property type="evidence" value="ECO:0007669"/>
    <property type="project" value="UniProtKB-SubCell"/>
</dbReference>
<dbReference type="Pfam" id="PF03922">
    <property type="entry name" value="OmpW"/>
    <property type="match status" value="1"/>
</dbReference>
<dbReference type="Gene3D" id="2.40.160.20">
    <property type="match status" value="1"/>
</dbReference>
<protein>
    <submittedName>
        <fullName evidence="3">OmpW family protein</fullName>
    </submittedName>
</protein>
<dbReference type="InterPro" id="IPR011250">
    <property type="entry name" value="OMP/PagP_B-barrel"/>
</dbReference>
<dbReference type="AlphaFoldDB" id="A0A8I1DKC6"/>